<keyword evidence="4" id="KW-1185">Reference proteome</keyword>
<protein>
    <submittedName>
        <fullName evidence="3">Uncharacterized protein</fullName>
    </submittedName>
</protein>
<dbReference type="RefSeq" id="WP_132196327.1">
    <property type="nucleotide sequence ID" value="NZ_SLWM01000032.1"/>
</dbReference>
<comment type="caution">
    <text evidence="3">The sequence shown here is derived from an EMBL/GenBank/DDBJ whole genome shotgun (WGS) entry which is preliminary data.</text>
</comment>
<name>A0ABY2B823_9ACTN</name>
<sequence length="283" mass="29931">MNDDEIRDALRPDDGIEPLDPAKVITGARRRRRTRELTTGSLAAVAVLAVVAGGIIATDGANSGVSVDPPVVGTPSSTPSARTSTPRATSTPAMSAAQLLANCKVALAEANPKPGVNATQQALLESPQGSVMVIADSKYWAACDNGYISEGEAQVSARRPAGLAVPSPQDKDAFAVAQNRLTRPSGNYDDLEYYWAAGRLPTGVKTVRYTFPDGKTVDATVQGKYWLMHYWSLQQTPGGSEEGATPGAPEKIRVRLVAADGTVVNDFRLREPEQICAQITHGC</sequence>
<feature type="transmembrane region" description="Helical" evidence="2">
    <location>
        <begin position="37"/>
        <end position="57"/>
    </location>
</feature>
<evidence type="ECO:0000256" key="1">
    <source>
        <dbReference type="SAM" id="MobiDB-lite"/>
    </source>
</evidence>
<proteinExistence type="predicted"/>
<evidence type="ECO:0000313" key="3">
    <source>
        <dbReference type="EMBL" id="TCO11278.1"/>
    </source>
</evidence>
<organism evidence="3 4">
    <name type="scientific">Kribbella orskensis</name>
    <dbReference type="NCBI Taxonomy" id="2512216"/>
    <lineage>
        <taxon>Bacteria</taxon>
        <taxon>Bacillati</taxon>
        <taxon>Actinomycetota</taxon>
        <taxon>Actinomycetes</taxon>
        <taxon>Propionibacteriales</taxon>
        <taxon>Kribbellaceae</taxon>
        <taxon>Kribbella</taxon>
    </lineage>
</organism>
<dbReference type="EMBL" id="SLWM01000032">
    <property type="protein sequence ID" value="TCO11278.1"/>
    <property type="molecule type" value="Genomic_DNA"/>
</dbReference>
<reference evidence="3 4" key="1">
    <citation type="journal article" date="2015" name="Stand. Genomic Sci.">
        <title>Genomic Encyclopedia of Bacterial and Archaeal Type Strains, Phase III: the genomes of soil and plant-associated and newly described type strains.</title>
        <authorList>
            <person name="Whitman W.B."/>
            <person name="Woyke T."/>
            <person name="Klenk H.P."/>
            <person name="Zhou Y."/>
            <person name="Lilburn T.G."/>
            <person name="Beck B.J."/>
            <person name="De Vos P."/>
            <person name="Vandamme P."/>
            <person name="Eisen J.A."/>
            <person name="Garrity G."/>
            <person name="Hugenholtz P."/>
            <person name="Kyrpides N.C."/>
        </authorList>
    </citation>
    <scope>NUCLEOTIDE SEQUENCE [LARGE SCALE GENOMIC DNA]</scope>
    <source>
        <strain evidence="3 4">VKM Ac-2538</strain>
    </source>
</reference>
<evidence type="ECO:0000256" key="2">
    <source>
        <dbReference type="SAM" id="Phobius"/>
    </source>
</evidence>
<evidence type="ECO:0000313" key="4">
    <source>
        <dbReference type="Proteomes" id="UP000295818"/>
    </source>
</evidence>
<keyword evidence="2" id="KW-1133">Transmembrane helix</keyword>
<accession>A0ABY2B823</accession>
<dbReference type="Proteomes" id="UP000295818">
    <property type="component" value="Unassembled WGS sequence"/>
</dbReference>
<keyword evidence="2" id="KW-0472">Membrane</keyword>
<keyword evidence="2" id="KW-0812">Transmembrane</keyword>
<gene>
    <name evidence="3" type="ORF">EV644_1328</name>
</gene>
<feature type="region of interest" description="Disordered" evidence="1">
    <location>
        <begin position="63"/>
        <end position="90"/>
    </location>
</feature>